<evidence type="ECO:0000313" key="13">
    <source>
        <dbReference type="Proteomes" id="UP001307889"/>
    </source>
</evidence>
<accession>A0ABN7BE60</accession>
<evidence type="ECO:0000256" key="5">
    <source>
        <dbReference type="ARBA" id="ARBA00022454"/>
    </source>
</evidence>
<organism evidence="12 13">
    <name type="scientific">Nesidiocoris tenuis</name>
    <dbReference type="NCBI Taxonomy" id="355587"/>
    <lineage>
        <taxon>Eukaryota</taxon>
        <taxon>Metazoa</taxon>
        <taxon>Ecdysozoa</taxon>
        <taxon>Arthropoda</taxon>
        <taxon>Hexapoda</taxon>
        <taxon>Insecta</taxon>
        <taxon>Pterygota</taxon>
        <taxon>Neoptera</taxon>
        <taxon>Paraneoptera</taxon>
        <taxon>Hemiptera</taxon>
        <taxon>Heteroptera</taxon>
        <taxon>Panheteroptera</taxon>
        <taxon>Cimicomorpha</taxon>
        <taxon>Miridae</taxon>
        <taxon>Dicyphina</taxon>
        <taxon>Nesidiocoris</taxon>
    </lineage>
</organism>
<dbReference type="Pfam" id="PF05786">
    <property type="entry name" value="Cnd2"/>
    <property type="match status" value="2"/>
</dbReference>
<evidence type="ECO:0000256" key="11">
    <source>
        <dbReference type="SAM" id="MobiDB-lite"/>
    </source>
</evidence>
<name>A0ABN7BE60_9HEMI</name>
<evidence type="ECO:0000256" key="6">
    <source>
        <dbReference type="ARBA" id="ARBA00022490"/>
    </source>
</evidence>
<dbReference type="EMBL" id="AP028921">
    <property type="protein sequence ID" value="BET01432.1"/>
    <property type="molecule type" value="Genomic_DNA"/>
</dbReference>
<comment type="subcellular location">
    <subcellularLocation>
        <location evidence="1">Chromosome</location>
    </subcellularLocation>
    <subcellularLocation>
        <location evidence="2">Cytoplasm</location>
    </subcellularLocation>
</comment>
<dbReference type="PANTHER" id="PTHR13108">
    <property type="entry name" value="CONDENSIN COMPLEX SUBUNIT 2"/>
    <property type="match status" value="1"/>
</dbReference>
<keyword evidence="13" id="KW-1185">Reference proteome</keyword>
<dbReference type="PANTHER" id="PTHR13108:SF9">
    <property type="entry name" value="CONDENSIN COMPLEX SUBUNIT 2"/>
    <property type="match status" value="1"/>
</dbReference>
<dbReference type="Proteomes" id="UP001307889">
    <property type="component" value="Chromosome 13"/>
</dbReference>
<reference evidence="12 13" key="1">
    <citation type="submission" date="2023-09" db="EMBL/GenBank/DDBJ databases">
        <title>Nesidiocoris tenuis whole genome shotgun sequence.</title>
        <authorList>
            <person name="Shibata T."/>
            <person name="Shimoda M."/>
            <person name="Kobayashi T."/>
            <person name="Uehara T."/>
        </authorList>
    </citation>
    <scope>NUCLEOTIDE SEQUENCE [LARGE SCALE GENOMIC DNA]</scope>
    <source>
        <strain evidence="12 13">Japan</strain>
    </source>
</reference>
<evidence type="ECO:0000256" key="1">
    <source>
        <dbReference type="ARBA" id="ARBA00004286"/>
    </source>
</evidence>
<evidence type="ECO:0000256" key="10">
    <source>
        <dbReference type="ARBA" id="ARBA00023306"/>
    </source>
</evidence>
<evidence type="ECO:0000256" key="3">
    <source>
        <dbReference type="ARBA" id="ARBA00009471"/>
    </source>
</evidence>
<evidence type="ECO:0000256" key="7">
    <source>
        <dbReference type="ARBA" id="ARBA00022618"/>
    </source>
</evidence>
<sequence length="678" mass="76253">MIMQDAIAGVPSAKKRSLLLPEDRENDELLEDQEIDHEKAKTRIRKQQLLVNSTKKTEAECQELNSNLLTGLTTAELENHYSQCIQLCNRNKVNVKNAFKLQLIDYMKLIFANQSKKTENLALMGFTLDASAKIYSYRVDKVYTDIMKIMSGKFFKETDNNEKDVNGSGDDSQEENDETAEGGYDQLAKKKKGMNKKCDGHDELDFTKMTCSETELRKAQNDAEGLLKSRITVHQEFFVECQMAGPHGLYMLNAPIFGSKEEGDEEAVSNRITLGGNRVTDYKEPTDISDCIPDYKNVSKNFFVIGETGETQVENHALVYDSTVVEETSTERMRAYTKDDDVMCPDVVEAAADYDDGFSDDEHDFPVASNNLYLCNSIKSNYSIKGLSSLVTANANELSFFNSGKLSTLAGPSHWHVKRRKLDNAHAPIPGTTRKENAKKNASLDLINDILSPKLAQLEEQDKPMSLVKKTVKTWTRDRNRTVPNTFKMREFVCMITNKSLYMKKAYREGSITADVCSEGDVEVRTLVLLDNPEAGGLDVSDSNNHQTYLSLERLDDGNGEPRYGSGSDLQLLPEPPKVNRINMNYAKTQKKVDIKLLKDSIWDLMDLENGKKTDKISQNAERQLSFSDVFLNVPRHLPPEEAAQLSPGIVFMAVLHMANEKNLSLNQEIEDITISLG</sequence>
<gene>
    <name evidence="12" type="ORF">NTJ_14248</name>
</gene>
<evidence type="ECO:0000256" key="4">
    <source>
        <dbReference type="ARBA" id="ARBA00016065"/>
    </source>
</evidence>
<evidence type="ECO:0000256" key="2">
    <source>
        <dbReference type="ARBA" id="ARBA00004496"/>
    </source>
</evidence>
<evidence type="ECO:0000256" key="8">
    <source>
        <dbReference type="ARBA" id="ARBA00022776"/>
    </source>
</evidence>
<evidence type="ECO:0000256" key="9">
    <source>
        <dbReference type="ARBA" id="ARBA00023067"/>
    </source>
</evidence>
<keyword evidence="9" id="KW-0226">DNA condensation</keyword>
<keyword evidence="8" id="KW-0498">Mitosis</keyword>
<comment type="similarity">
    <text evidence="3">Belongs to the CND2 (condensin subunit 2) family.</text>
</comment>
<feature type="compositionally biased region" description="Acidic residues" evidence="11">
    <location>
        <begin position="171"/>
        <end position="180"/>
    </location>
</feature>
<keyword evidence="6" id="KW-0963">Cytoplasm</keyword>
<protein>
    <recommendedName>
        <fullName evidence="4">Condensin complex subunit 2</fullName>
    </recommendedName>
</protein>
<keyword evidence="10" id="KW-0131">Cell cycle</keyword>
<proteinExistence type="inferred from homology"/>
<evidence type="ECO:0000313" key="12">
    <source>
        <dbReference type="EMBL" id="BET01432.1"/>
    </source>
</evidence>
<keyword evidence="5" id="KW-0158">Chromosome</keyword>
<dbReference type="InterPro" id="IPR022816">
    <property type="entry name" value="Condensin_barren_su2"/>
</dbReference>
<keyword evidence="7" id="KW-0132">Cell division</keyword>
<feature type="region of interest" description="Disordered" evidence="11">
    <location>
        <begin position="160"/>
        <end position="186"/>
    </location>
</feature>